<comment type="caution">
    <text evidence="3">The sequence shown here is derived from an EMBL/GenBank/DDBJ whole genome shotgun (WGS) entry which is preliminary data.</text>
</comment>
<dbReference type="Proteomes" id="UP000229364">
    <property type="component" value="Unassembled WGS sequence"/>
</dbReference>
<gene>
    <name evidence="3" type="ORF">COX74_02540</name>
</gene>
<dbReference type="InterPro" id="IPR011761">
    <property type="entry name" value="ATP-grasp"/>
</dbReference>
<accession>A0A2M7VI00</accession>
<organism evidence="3 4">
    <name type="scientific">bacterium (Candidatus Gribaldobacteria) CG_4_10_14_0_2_um_filter_41_16</name>
    <dbReference type="NCBI Taxonomy" id="2014265"/>
    <lineage>
        <taxon>Bacteria</taxon>
        <taxon>Candidatus Gribaldobacteria</taxon>
    </lineage>
</organism>
<dbReference type="PROSITE" id="PS50975">
    <property type="entry name" value="ATP_GRASP"/>
    <property type="match status" value="1"/>
</dbReference>
<keyword evidence="1" id="KW-0547">Nucleotide-binding</keyword>
<dbReference type="GO" id="GO:0005524">
    <property type="term" value="F:ATP binding"/>
    <property type="evidence" value="ECO:0007669"/>
    <property type="project" value="UniProtKB-UniRule"/>
</dbReference>
<sequence>MLQKGFCEDCALPSSAHVGFWLEGLADVLLPQRFFGFLHRYLAKPIDLLMEKLFLALHLVKWREDFPLAAVQLRTACFIEEARKSRLKIKALYSPFGPNGNFLVEKNDGHKFRFEVLPDVGFLSKYGPGLVDDKKAGKKLLQKAGLPAPASKFFWFFRQRAAYKYGLKLGWPLVVKPRSGSVARHCYTNITTPEQLKIALKKVVQFSPCLLVERYLAGCSVYRATVVDFTNVFCCQQIPANVVGDGQQTIRQLIDQKNNLPNRGQVQQNNFTLFQIKEDVVTQELLNKKGYDFSSIPLAGEKVFLQKNPFLRLGGDIAEVTAKMHPENKELFERVARLFDLRLVGIDFLASDINMSWPKQTCAILEVNVAPCIEMHQTPSEGKPQNIAQKVVELALKYY</sequence>
<evidence type="ECO:0000259" key="2">
    <source>
        <dbReference type="PROSITE" id="PS50975"/>
    </source>
</evidence>
<dbReference type="Gene3D" id="3.30.470.20">
    <property type="entry name" value="ATP-grasp fold, B domain"/>
    <property type="match status" value="2"/>
</dbReference>
<evidence type="ECO:0000313" key="4">
    <source>
        <dbReference type="Proteomes" id="UP000229364"/>
    </source>
</evidence>
<dbReference type="SUPFAM" id="SSF56059">
    <property type="entry name" value="Glutathione synthetase ATP-binding domain-like"/>
    <property type="match status" value="1"/>
</dbReference>
<dbReference type="EMBL" id="PFPR01000062">
    <property type="protein sequence ID" value="PJA01471.1"/>
    <property type="molecule type" value="Genomic_DNA"/>
</dbReference>
<feature type="domain" description="ATP-grasp" evidence="2">
    <location>
        <begin position="138"/>
        <end position="396"/>
    </location>
</feature>
<proteinExistence type="predicted"/>
<evidence type="ECO:0000256" key="1">
    <source>
        <dbReference type="PROSITE-ProRule" id="PRU00409"/>
    </source>
</evidence>
<reference evidence="4" key="1">
    <citation type="submission" date="2017-09" db="EMBL/GenBank/DDBJ databases">
        <title>Depth-based differentiation of microbial function through sediment-hosted aquifers and enrichment of novel symbionts in the deep terrestrial subsurface.</title>
        <authorList>
            <person name="Probst A.J."/>
            <person name="Ladd B."/>
            <person name="Jarett J.K."/>
            <person name="Geller-Mcgrath D.E."/>
            <person name="Sieber C.M.K."/>
            <person name="Emerson J.B."/>
            <person name="Anantharaman K."/>
            <person name="Thomas B.C."/>
            <person name="Malmstrom R."/>
            <person name="Stieglmeier M."/>
            <person name="Klingl A."/>
            <person name="Woyke T."/>
            <person name="Ryan C.M."/>
            <person name="Banfield J.F."/>
        </authorList>
    </citation>
    <scope>NUCLEOTIDE SEQUENCE [LARGE SCALE GENOMIC DNA]</scope>
</reference>
<keyword evidence="1" id="KW-0067">ATP-binding</keyword>
<name>A0A2M7VI00_9BACT</name>
<protein>
    <recommendedName>
        <fullName evidence="2">ATP-grasp domain-containing protein</fullName>
    </recommendedName>
</protein>
<dbReference type="GO" id="GO:0046872">
    <property type="term" value="F:metal ion binding"/>
    <property type="evidence" value="ECO:0007669"/>
    <property type="project" value="InterPro"/>
</dbReference>
<evidence type="ECO:0000313" key="3">
    <source>
        <dbReference type="EMBL" id="PJA01471.1"/>
    </source>
</evidence>
<dbReference type="AlphaFoldDB" id="A0A2M7VI00"/>